<feature type="transmembrane region" description="Helical" evidence="18">
    <location>
        <begin position="61"/>
        <end position="81"/>
    </location>
</feature>
<keyword evidence="7 18" id="KW-0679">Respiratory chain</keyword>
<dbReference type="EC" id="7.1.1.2" evidence="4 18"/>
<keyword evidence="16 18" id="KW-0472">Membrane</keyword>
<dbReference type="Pfam" id="PF00361">
    <property type="entry name" value="Proton_antipo_M"/>
    <property type="match status" value="1"/>
</dbReference>
<feature type="transmembrane region" description="Helical" evidence="18">
    <location>
        <begin position="177"/>
        <end position="210"/>
    </location>
</feature>
<dbReference type="GO" id="GO:0008137">
    <property type="term" value="F:NADH dehydrogenase (ubiquinone) activity"/>
    <property type="evidence" value="ECO:0007669"/>
    <property type="project" value="UniProtKB-EC"/>
</dbReference>
<evidence type="ECO:0000256" key="5">
    <source>
        <dbReference type="ARBA" id="ARBA00021008"/>
    </source>
</evidence>
<comment type="catalytic activity">
    <reaction evidence="17 18">
        <text>a ubiquinone + NADH + 5 H(+)(in) = a ubiquinol + NAD(+) + 4 H(+)(out)</text>
        <dbReference type="Rhea" id="RHEA:29091"/>
        <dbReference type="Rhea" id="RHEA-COMP:9565"/>
        <dbReference type="Rhea" id="RHEA-COMP:9566"/>
        <dbReference type="ChEBI" id="CHEBI:15378"/>
        <dbReference type="ChEBI" id="CHEBI:16389"/>
        <dbReference type="ChEBI" id="CHEBI:17976"/>
        <dbReference type="ChEBI" id="CHEBI:57540"/>
        <dbReference type="ChEBI" id="CHEBI:57945"/>
        <dbReference type="EC" id="7.1.1.2"/>
    </reaction>
</comment>
<dbReference type="InterPro" id="IPR050175">
    <property type="entry name" value="Complex_I_Subunit_2"/>
</dbReference>
<keyword evidence="8 18" id="KW-0812">Transmembrane</keyword>
<dbReference type="PANTHER" id="PTHR46552">
    <property type="entry name" value="NADH-UBIQUINONE OXIDOREDUCTASE CHAIN 2"/>
    <property type="match status" value="1"/>
</dbReference>
<evidence type="ECO:0000256" key="17">
    <source>
        <dbReference type="ARBA" id="ARBA00049551"/>
    </source>
</evidence>
<reference evidence="21" key="1">
    <citation type="journal article" date="2005" name="Genome">
        <title>Insect mitochondrial genomics: the complete mitochondrial genome sequence of the meadow spittlebug Philaenus spumarius (Hemiptera: Auchenorrhyncha: Cercopoidae).</title>
        <authorList>
            <person name="Stewart J.B."/>
            <person name="Beckenbach A.T."/>
        </authorList>
    </citation>
    <scope>NUCLEOTIDE SEQUENCE</scope>
</reference>
<evidence type="ECO:0000256" key="3">
    <source>
        <dbReference type="ARBA" id="ARBA00007012"/>
    </source>
</evidence>
<keyword evidence="6" id="KW-0813">Transport</keyword>
<evidence type="ECO:0000256" key="19">
    <source>
        <dbReference type="SAM" id="SignalP"/>
    </source>
</evidence>
<evidence type="ECO:0000256" key="12">
    <source>
        <dbReference type="ARBA" id="ARBA00022989"/>
    </source>
</evidence>
<dbReference type="AlphaFoldDB" id="Q6IT36"/>
<evidence type="ECO:0000256" key="16">
    <source>
        <dbReference type="ARBA" id="ARBA00023136"/>
    </source>
</evidence>
<feature type="chain" id="PRO_5004274831" description="NADH-ubiquinone oxidoreductase chain 2" evidence="19">
    <location>
        <begin position="23"/>
        <end position="330"/>
    </location>
</feature>
<keyword evidence="11 18" id="KW-0249">Electron transport</keyword>
<dbReference type="InterPro" id="IPR003917">
    <property type="entry name" value="NADH_UbQ_OxRdtase_chain2"/>
</dbReference>
<evidence type="ECO:0000256" key="7">
    <source>
        <dbReference type="ARBA" id="ARBA00022660"/>
    </source>
</evidence>
<evidence type="ECO:0000256" key="8">
    <source>
        <dbReference type="ARBA" id="ARBA00022692"/>
    </source>
</evidence>
<evidence type="ECO:0000313" key="21">
    <source>
        <dbReference type="EMBL" id="AAT39431.1"/>
    </source>
</evidence>
<evidence type="ECO:0000256" key="15">
    <source>
        <dbReference type="ARBA" id="ARBA00023128"/>
    </source>
</evidence>
<dbReference type="InterPro" id="IPR001750">
    <property type="entry name" value="ND/Mrp_TM"/>
</dbReference>
<protein>
    <recommendedName>
        <fullName evidence="5 18">NADH-ubiquinone oxidoreductase chain 2</fullName>
        <ecNumber evidence="4 18">7.1.1.2</ecNumber>
    </recommendedName>
</protein>
<dbReference type="GO" id="GO:0006120">
    <property type="term" value="P:mitochondrial electron transport, NADH to ubiquinone"/>
    <property type="evidence" value="ECO:0007669"/>
    <property type="project" value="InterPro"/>
</dbReference>
<feature type="transmembrane region" description="Helical" evidence="18">
    <location>
        <begin position="308"/>
        <end position="326"/>
    </location>
</feature>
<evidence type="ECO:0000256" key="13">
    <source>
        <dbReference type="ARBA" id="ARBA00023027"/>
    </source>
</evidence>
<evidence type="ECO:0000259" key="20">
    <source>
        <dbReference type="Pfam" id="PF00361"/>
    </source>
</evidence>
<keyword evidence="19" id="KW-0732">Signal</keyword>
<keyword evidence="15 18" id="KW-0496">Mitochondrion</keyword>
<proteinExistence type="inferred from homology"/>
<evidence type="ECO:0000256" key="14">
    <source>
        <dbReference type="ARBA" id="ARBA00023075"/>
    </source>
</evidence>
<gene>
    <name evidence="21" type="primary">nad2</name>
</gene>
<dbReference type="EMBL" id="AY630340">
    <property type="protein sequence ID" value="AAT39431.1"/>
    <property type="molecule type" value="Genomic_DNA"/>
</dbReference>
<keyword evidence="13 18" id="KW-0520">NAD</keyword>
<evidence type="ECO:0000256" key="9">
    <source>
        <dbReference type="ARBA" id="ARBA00022792"/>
    </source>
</evidence>
<comment type="similarity">
    <text evidence="3 18">Belongs to the complex I subunit 2 family.</text>
</comment>
<evidence type="ECO:0000256" key="2">
    <source>
        <dbReference type="ARBA" id="ARBA00004448"/>
    </source>
</evidence>
<feature type="signal peptide" evidence="19">
    <location>
        <begin position="1"/>
        <end position="22"/>
    </location>
</feature>
<evidence type="ECO:0000256" key="10">
    <source>
        <dbReference type="ARBA" id="ARBA00022967"/>
    </source>
</evidence>
<evidence type="ECO:0000256" key="18">
    <source>
        <dbReference type="RuleBase" id="RU003403"/>
    </source>
</evidence>
<evidence type="ECO:0000256" key="6">
    <source>
        <dbReference type="ARBA" id="ARBA00022448"/>
    </source>
</evidence>
<feature type="transmembrane region" description="Helical" evidence="18">
    <location>
        <begin position="133"/>
        <end position="156"/>
    </location>
</feature>
<accession>Q6IT36</accession>
<evidence type="ECO:0000256" key="4">
    <source>
        <dbReference type="ARBA" id="ARBA00012944"/>
    </source>
</evidence>
<comment type="function">
    <text evidence="18">Core subunit of the mitochondrial membrane respiratory chain NADH dehydrogenase (Complex I) which catalyzes electron transfer from NADH through the respiratory chain, using ubiquinone as an electron acceptor. Essential for the catalytic activity and assembly of complex I.</text>
</comment>
<keyword evidence="12 18" id="KW-1133">Transmembrane helix</keyword>
<name>Q6IT36_PHISP</name>
<feature type="transmembrane region" description="Helical" evidence="18">
    <location>
        <begin position="88"/>
        <end position="107"/>
    </location>
</feature>
<organism evidence="21">
    <name type="scientific">Philaenus spumarius</name>
    <name type="common">Meadow froghopper</name>
    <name type="synonym">Cicada spumarius</name>
    <dbReference type="NCBI Taxonomy" id="36667"/>
    <lineage>
        <taxon>Eukaryota</taxon>
        <taxon>Metazoa</taxon>
        <taxon>Ecdysozoa</taxon>
        <taxon>Arthropoda</taxon>
        <taxon>Hexapoda</taxon>
        <taxon>Insecta</taxon>
        <taxon>Pterygota</taxon>
        <taxon>Neoptera</taxon>
        <taxon>Paraneoptera</taxon>
        <taxon>Hemiptera</taxon>
        <taxon>Auchenorrhyncha</taxon>
        <taxon>Cercopoidea</taxon>
        <taxon>Aphrophoridae</taxon>
        <taxon>Philaenus</taxon>
    </lineage>
</organism>
<dbReference type="PANTHER" id="PTHR46552:SF1">
    <property type="entry name" value="NADH-UBIQUINONE OXIDOREDUCTASE CHAIN 2"/>
    <property type="match status" value="1"/>
</dbReference>
<geneLocation type="mitochondrion" evidence="21"/>
<dbReference type="PRINTS" id="PR01436">
    <property type="entry name" value="NADHDHGNASE2"/>
</dbReference>
<keyword evidence="9 18" id="KW-0999">Mitochondrion inner membrane</keyword>
<evidence type="ECO:0000256" key="11">
    <source>
        <dbReference type="ARBA" id="ARBA00022982"/>
    </source>
</evidence>
<feature type="domain" description="NADH:quinone oxidoreductase/Mrp antiporter transmembrane" evidence="20">
    <location>
        <begin position="25"/>
        <end position="277"/>
    </location>
</feature>
<feature type="transmembrane region" description="Helical" evidence="18">
    <location>
        <begin position="230"/>
        <end position="252"/>
    </location>
</feature>
<keyword evidence="14 18" id="KW-0830">Ubiquinone</keyword>
<comment type="function">
    <text evidence="1">Core subunit of the mitochondrial membrane respiratory chain NADH dehydrogenase (Complex I) that is believed to belong to the minimal assembly required for catalysis. Complex I functions in the transfer of electrons from NADH to the respiratory chain. The immediate electron acceptor for the enzyme is believed to be ubiquinone.</text>
</comment>
<comment type="subcellular location">
    <subcellularLocation>
        <location evidence="2 18">Mitochondrion inner membrane</location>
        <topology evidence="2 18">Multi-pass membrane protein</topology>
    </subcellularLocation>
</comment>
<feature type="transmembrane region" description="Helical" evidence="18">
    <location>
        <begin position="264"/>
        <end position="282"/>
    </location>
</feature>
<sequence>MTMMNSTKMIFLLFMFVSPLISLSSNNWFGSWMGLEINLISFTPLMPSKNNYYSSESSMKYFIIQSVSSMILLLGIISLSLMMSYSYLIMICALMAKLGVAPFHMWAPSVMEGISWFNCFIFLTWQKLAGLMLMSYIIINSMVVFPVIASLIIGSFGGINQSSMKKLMAYSSINNMGWIIMGMTISFSLWMSYFLIYTFMVYNLIYLFMIMEINYLNQFLINMHNSSFKIILSLLLFSFGGVPPLLGFLPKLIIIQSLMLNSNFLILLIMIMTSLITLFYYIRVTTMMLMVNSSKIKFNNYLLLNSKLFYLMTFMNLFGFGLIFIFKTIN</sequence>
<keyword evidence="10 18" id="KW-1278">Translocase</keyword>
<dbReference type="GO" id="GO:0005743">
    <property type="term" value="C:mitochondrial inner membrane"/>
    <property type="evidence" value="ECO:0007669"/>
    <property type="project" value="UniProtKB-SubCell"/>
</dbReference>
<evidence type="ECO:0000256" key="1">
    <source>
        <dbReference type="ARBA" id="ARBA00003257"/>
    </source>
</evidence>